<name>A0ABW9IDK0_STRGJ</name>
<feature type="compositionally biased region" description="Low complexity" evidence="1">
    <location>
        <begin position="99"/>
        <end position="109"/>
    </location>
</feature>
<keyword evidence="2" id="KW-0812">Transmembrane</keyword>
<feature type="region of interest" description="Disordered" evidence="1">
    <location>
        <begin position="42"/>
        <end position="144"/>
    </location>
</feature>
<keyword evidence="2" id="KW-1133">Transmembrane helix</keyword>
<feature type="transmembrane region" description="Helical" evidence="2">
    <location>
        <begin position="12"/>
        <end position="33"/>
    </location>
</feature>
<comment type="caution">
    <text evidence="3">The sequence shown here is derived from an EMBL/GenBank/DDBJ whole genome shotgun (WGS) entry which is preliminary data.</text>
</comment>
<organism evidence="3 4">
    <name type="scientific">Streptomyces galilaeus</name>
    <dbReference type="NCBI Taxonomy" id="33899"/>
    <lineage>
        <taxon>Bacteria</taxon>
        <taxon>Bacillati</taxon>
        <taxon>Actinomycetota</taxon>
        <taxon>Actinomycetes</taxon>
        <taxon>Kitasatosporales</taxon>
        <taxon>Streptomycetaceae</taxon>
        <taxon>Streptomyces</taxon>
    </lineage>
</organism>
<gene>
    <name evidence="3" type="ORF">ACKI1S_03590</name>
</gene>
<feature type="compositionally biased region" description="Low complexity" evidence="1">
    <location>
        <begin position="44"/>
        <end position="61"/>
    </location>
</feature>
<evidence type="ECO:0000256" key="2">
    <source>
        <dbReference type="SAM" id="Phobius"/>
    </source>
</evidence>
<keyword evidence="2" id="KW-0472">Membrane</keyword>
<evidence type="ECO:0000256" key="1">
    <source>
        <dbReference type="SAM" id="MobiDB-lite"/>
    </source>
</evidence>
<evidence type="ECO:0000313" key="4">
    <source>
        <dbReference type="Proteomes" id="UP001631993"/>
    </source>
</evidence>
<dbReference type="Proteomes" id="UP001631993">
    <property type="component" value="Unassembled WGS sequence"/>
</dbReference>
<evidence type="ECO:0008006" key="5">
    <source>
        <dbReference type="Google" id="ProtNLM"/>
    </source>
</evidence>
<feature type="compositionally biased region" description="Low complexity" evidence="1">
    <location>
        <begin position="80"/>
        <end position="89"/>
    </location>
</feature>
<sequence>MRRPMWTQGRRGAVMGASAAVVMCAGGLGLLAVEGGGQDGGYVATGAAPGPSGAAAPPTAGVRLIPLDGEESGPSPSGEAAPTPSASDAPPVPPPPPSSVNAHPSSPGVPTGPGSPPATTGPSNSPSTVPVSPTAPPAGPAVLDVGEPERAATDRRWCEQVTLTFHNPGGTAVRSGSVTLGTHIIGALGIDWATIESTEKIPAPIGPGARERGTWTVCVDAWRVPLGMRVETRDVSVRWE</sequence>
<reference evidence="3 4" key="1">
    <citation type="submission" date="2024-12" db="EMBL/GenBank/DDBJ databases">
        <title>Forecasting of Potato common scab and diversities of Pathogenic streptomyces spp. in china.</title>
        <authorList>
            <person name="Handique U."/>
            <person name="Wu J."/>
        </authorList>
    </citation>
    <scope>NUCLEOTIDE SEQUENCE [LARGE SCALE GENOMIC DNA]</scope>
    <source>
        <strain evidence="3 4">ZRIMU1585</strain>
    </source>
</reference>
<accession>A0ABW9IDK0</accession>
<dbReference type="RefSeq" id="WP_369278727.1">
    <property type="nucleotide sequence ID" value="NZ_JBJVMW010000028.1"/>
</dbReference>
<protein>
    <recommendedName>
        <fullName evidence="5">Secreted protein</fullName>
    </recommendedName>
</protein>
<proteinExistence type="predicted"/>
<dbReference type="EMBL" id="JBJVNE010000002">
    <property type="protein sequence ID" value="MFM9645223.1"/>
    <property type="molecule type" value="Genomic_DNA"/>
</dbReference>
<evidence type="ECO:0000313" key="3">
    <source>
        <dbReference type="EMBL" id="MFM9645223.1"/>
    </source>
</evidence>
<keyword evidence="4" id="KW-1185">Reference proteome</keyword>
<feature type="compositionally biased region" description="Low complexity" evidence="1">
    <location>
        <begin position="117"/>
        <end position="132"/>
    </location>
</feature>